<reference evidence="2" key="1">
    <citation type="journal article" date="2021" name="PeerJ">
        <title>Extensive microbial diversity within the chicken gut microbiome revealed by metagenomics and culture.</title>
        <authorList>
            <person name="Gilroy R."/>
            <person name="Ravi A."/>
            <person name="Getino M."/>
            <person name="Pursley I."/>
            <person name="Horton D.L."/>
            <person name="Alikhan N.F."/>
            <person name="Baker D."/>
            <person name="Gharbi K."/>
            <person name="Hall N."/>
            <person name="Watson M."/>
            <person name="Adriaenssens E.M."/>
            <person name="Foster-Nyarko E."/>
            <person name="Jarju S."/>
            <person name="Secka A."/>
            <person name="Antonio M."/>
            <person name="Oren A."/>
            <person name="Chaudhuri R.R."/>
            <person name="La Ragione R."/>
            <person name="Hildebrand F."/>
            <person name="Pallen M.J."/>
        </authorList>
    </citation>
    <scope>NUCLEOTIDE SEQUENCE</scope>
    <source>
        <strain evidence="2">811</strain>
    </source>
</reference>
<sequence>MNYKHFTIEERCCLREYYVKGKSYREIARLLGRNVSSVSREL</sequence>
<dbReference type="Pfam" id="PF13936">
    <property type="entry name" value="HTH_38"/>
    <property type="match status" value="1"/>
</dbReference>
<evidence type="ECO:0000313" key="3">
    <source>
        <dbReference type="Proteomes" id="UP000824204"/>
    </source>
</evidence>
<feature type="non-terminal residue" evidence="2">
    <location>
        <position position="42"/>
    </location>
</feature>
<evidence type="ECO:0000313" key="2">
    <source>
        <dbReference type="EMBL" id="HIX07038.1"/>
    </source>
</evidence>
<organism evidence="2 3">
    <name type="scientific">Candidatus Borkfalkia faecipullorum</name>
    <dbReference type="NCBI Taxonomy" id="2838510"/>
    <lineage>
        <taxon>Bacteria</taxon>
        <taxon>Bacillati</taxon>
        <taxon>Bacillota</taxon>
        <taxon>Clostridia</taxon>
        <taxon>Christensenellales</taxon>
        <taxon>Christensenellaceae</taxon>
        <taxon>Candidatus Borkfalkia</taxon>
    </lineage>
</organism>
<dbReference type="InterPro" id="IPR025246">
    <property type="entry name" value="IS30-like_HTH"/>
</dbReference>
<evidence type="ECO:0000259" key="1">
    <source>
        <dbReference type="Pfam" id="PF13936"/>
    </source>
</evidence>
<dbReference type="AlphaFoldDB" id="A0A9D1V6W4"/>
<name>A0A9D1V6W4_9FIRM</name>
<comment type="caution">
    <text evidence="2">The sequence shown here is derived from an EMBL/GenBank/DDBJ whole genome shotgun (WGS) entry which is preliminary data.</text>
</comment>
<proteinExistence type="predicted"/>
<reference evidence="2" key="2">
    <citation type="submission" date="2021-04" db="EMBL/GenBank/DDBJ databases">
        <authorList>
            <person name="Gilroy R."/>
        </authorList>
    </citation>
    <scope>NUCLEOTIDE SEQUENCE</scope>
    <source>
        <strain evidence="2">811</strain>
    </source>
</reference>
<dbReference type="Gene3D" id="1.10.10.60">
    <property type="entry name" value="Homeodomain-like"/>
    <property type="match status" value="1"/>
</dbReference>
<gene>
    <name evidence="2" type="ORF">H9741_01015</name>
</gene>
<feature type="domain" description="Transposase IS30-like HTH" evidence="1">
    <location>
        <begin position="3"/>
        <end position="42"/>
    </location>
</feature>
<accession>A0A9D1V6W4</accession>
<dbReference type="SUPFAM" id="SSF88659">
    <property type="entry name" value="Sigma3 and sigma4 domains of RNA polymerase sigma factors"/>
    <property type="match status" value="1"/>
</dbReference>
<dbReference type="EMBL" id="DXFX01000011">
    <property type="protein sequence ID" value="HIX07038.1"/>
    <property type="molecule type" value="Genomic_DNA"/>
</dbReference>
<dbReference type="Proteomes" id="UP000824204">
    <property type="component" value="Unassembled WGS sequence"/>
</dbReference>
<dbReference type="InterPro" id="IPR013324">
    <property type="entry name" value="RNA_pol_sigma_r3/r4-like"/>
</dbReference>
<protein>
    <submittedName>
        <fullName evidence="2">Helix-turn-helix domain-containing protein</fullName>
    </submittedName>
</protein>